<dbReference type="EMBL" id="UINC01001529">
    <property type="protein sequence ID" value="SUZ82971.1"/>
    <property type="molecule type" value="Genomic_DNA"/>
</dbReference>
<proteinExistence type="predicted"/>
<organism evidence="1">
    <name type="scientific">marine metagenome</name>
    <dbReference type="NCBI Taxonomy" id="408172"/>
    <lineage>
        <taxon>unclassified sequences</taxon>
        <taxon>metagenomes</taxon>
        <taxon>ecological metagenomes</taxon>
    </lineage>
</organism>
<reference evidence="1" key="1">
    <citation type="submission" date="2018-05" db="EMBL/GenBank/DDBJ databases">
        <authorList>
            <person name="Lanie J.A."/>
            <person name="Ng W.-L."/>
            <person name="Kazmierczak K.M."/>
            <person name="Andrzejewski T.M."/>
            <person name="Davidsen T.M."/>
            <person name="Wayne K.J."/>
            <person name="Tettelin H."/>
            <person name="Glass J.I."/>
            <person name="Rusch D."/>
            <person name="Podicherti R."/>
            <person name="Tsui H.-C.T."/>
            <person name="Winkler M.E."/>
        </authorList>
    </citation>
    <scope>NUCLEOTIDE SEQUENCE</scope>
</reference>
<dbReference type="AlphaFoldDB" id="A0A381QUB5"/>
<accession>A0A381QUB5</accession>
<name>A0A381QUB5_9ZZZZ</name>
<sequence length="35" mass="4081">MITVNYSLNGRDANERLYCEILSIVKQKESNHIMP</sequence>
<gene>
    <name evidence="1" type="ORF">METZ01_LOCUS35825</name>
</gene>
<protein>
    <submittedName>
        <fullName evidence="1">Uncharacterized protein</fullName>
    </submittedName>
</protein>
<evidence type="ECO:0000313" key="1">
    <source>
        <dbReference type="EMBL" id="SUZ82971.1"/>
    </source>
</evidence>